<dbReference type="EMBL" id="JAJHVV010000005">
    <property type="protein sequence ID" value="MCK6263489.1"/>
    <property type="molecule type" value="Genomic_DNA"/>
</dbReference>
<dbReference type="InterPro" id="IPR018511">
    <property type="entry name" value="Hemolysin-typ_Ca-bd_CS"/>
</dbReference>
<dbReference type="InterPro" id="IPR001343">
    <property type="entry name" value="Hemolysn_Ca-bd"/>
</dbReference>
<comment type="caution">
    <text evidence="4">The sequence shown here is derived from an EMBL/GenBank/DDBJ whole genome shotgun (WGS) entry which is preliminary data.</text>
</comment>
<gene>
    <name evidence="4" type="ORF">KP803_09405</name>
</gene>
<name>A0A9X1XIB8_9VIBR</name>
<evidence type="ECO:0008006" key="6">
    <source>
        <dbReference type="Google" id="ProtNLM"/>
    </source>
</evidence>
<keyword evidence="2" id="KW-0964">Secreted</keyword>
<evidence type="ECO:0000256" key="2">
    <source>
        <dbReference type="ARBA" id="ARBA00022525"/>
    </source>
</evidence>
<accession>A0A9X1XIB8</accession>
<dbReference type="PRINTS" id="PR00313">
    <property type="entry name" value="CABNDNGRPT"/>
</dbReference>
<dbReference type="GO" id="GO:0005576">
    <property type="term" value="C:extracellular region"/>
    <property type="evidence" value="ECO:0007669"/>
    <property type="project" value="UniProtKB-SubCell"/>
</dbReference>
<organism evidence="4 5">
    <name type="scientific">Vibrio amylolyticus</name>
    <dbReference type="NCBI Taxonomy" id="2847292"/>
    <lineage>
        <taxon>Bacteria</taxon>
        <taxon>Pseudomonadati</taxon>
        <taxon>Pseudomonadota</taxon>
        <taxon>Gammaproteobacteria</taxon>
        <taxon>Vibrionales</taxon>
        <taxon>Vibrionaceae</taxon>
        <taxon>Vibrio</taxon>
    </lineage>
</organism>
<dbReference type="InterPro" id="IPR011049">
    <property type="entry name" value="Serralysin-like_metalloprot_C"/>
</dbReference>
<sequence>MRGHNGYDNKTAQDGVDTLLIGADGHDDLTGGTGDDVLFGDNSISDTWNAGDDTLDGGAGNDMIFAGGGNDTIYGDEKRPAHLATNAENDIIDGGEGIDTLKYNETYKNADALKVMAVDSDTFNVDSILSGQITSTDTVSNVEILQTTRGDDVIDFSALGHGMTLQTLTGNDTVTGSGHDDVINVGIGNDTIIGSGGNDVINGGSGNDEIIYAAGTNISIEANGAAYKKEYKITNLDDDSFDIVSSIESISVENGVSYSLSDGEYSSLG</sequence>
<dbReference type="Pfam" id="PF00353">
    <property type="entry name" value="HemolysinCabind"/>
    <property type="match status" value="4"/>
</dbReference>
<dbReference type="GO" id="GO:0005509">
    <property type="term" value="F:calcium ion binding"/>
    <property type="evidence" value="ECO:0007669"/>
    <property type="project" value="InterPro"/>
</dbReference>
<dbReference type="PANTHER" id="PTHR38340:SF1">
    <property type="entry name" value="S-LAYER PROTEIN"/>
    <property type="match status" value="1"/>
</dbReference>
<proteinExistence type="predicted"/>
<evidence type="ECO:0000313" key="5">
    <source>
        <dbReference type="Proteomes" id="UP001139559"/>
    </source>
</evidence>
<dbReference type="SUPFAM" id="SSF51120">
    <property type="entry name" value="beta-Roll"/>
    <property type="match status" value="2"/>
</dbReference>
<keyword evidence="5" id="KW-1185">Reference proteome</keyword>
<keyword evidence="3" id="KW-0106">Calcium</keyword>
<dbReference type="AlphaFoldDB" id="A0A9X1XIB8"/>
<dbReference type="PROSITE" id="PS00330">
    <property type="entry name" value="HEMOLYSIN_CALCIUM"/>
    <property type="match status" value="1"/>
</dbReference>
<comment type="subcellular location">
    <subcellularLocation>
        <location evidence="1">Secreted</location>
    </subcellularLocation>
</comment>
<evidence type="ECO:0000256" key="3">
    <source>
        <dbReference type="ARBA" id="ARBA00022837"/>
    </source>
</evidence>
<evidence type="ECO:0000313" key="4">
    <source>
        <dbReference type="EMBL" id="MCK6263489.1"/>
    </source>
</evidence>
<dbReference type="Gene3D" id="2.150.10.10">
    <property type="entry name" value="Serralysin-like metalloprotease, C-terminal"/>
    <property type="match status" value="2"/>
</dbReference>
<protein>
    <recommendedName>
        <fullName evidence="6">Calcium-binding protein</fullName>
    </recommendedName>
</protein>
<dbReference type="Proteomes" id="UP001139559">
    <property type="component" value="Unassembled WGS sequence"/>
</dbReference>
<dbReference type="InterPro" id="IPR050557">
    <property type="entry name" value="RTX_toxin/Mannuronan_C5-epim"/>
</dbReference>
<evidence type="ECO:0000256" key="1">
    <source>
        <dbReference type="ARBA" id="ARBA00004613"/>
    </source>
</evidence>
<dbReference type="PANTHER" id="PTHR38340">
    <property type="entry name" value="S-LAYER PROTEIN"/>
    <property type="match status" value="1"/>
</dbReference>
<reference evidence="4" key="1">
    <citation type="submission" date="2021-11" db="EMBL/GenBank/DDBJ databases">
        <title>Vibrio ZSDE26 sp. nov. and Vibrio ZSDZ34 sp. nov., isolated from coastal seawater in Qingdao.</title>
        <authorList>
            <person name="Zhang P."/>
        </authorList>
    </citation>
    <scope>NUCLEOTIDE SEQUENCE</scope>
    <source>
        <strain evidence="4">ZSDE26</strain>
    </source>
</reference>